<sequence length="169" mass="18438">MIHTQERASVGELTHFSGGRPTPGPSGAFGEVHDTDTGEVQTRVPLASRAETEEAINDAERAQHEWGQWNLQRRARVLLRFLQLAQQEKDSLARLLSAEHSKTAANAHGDLQRGLKAVECEAGIPHLLKGEFTDNAGTGIDFCMRTKTVTSRRPAGLREGAKFTIPTTG</sequence>
<gene>
    <name evidence="4" type="ORF">OIE73_31050</name>
</gene>
<protein>
    <submittedName>
        <fullName evidence="4">Aldehyde dehydrogenase family protein</fullName>
    </submittedName>
</protein>
<dbReference type="RefSeq" id="WP_326755478.1">
    <property type="nucleotide sequence ID" value="NZ_CP109264.1"/>
</dbReference>
<reference evidence="4 5" key="1">
    <citation type="submission" date="2022-10" db="EMBL/GenBank/DDBJ databases">
        <title>The complete genomes of actinobacterial strains from the NBC collection.</title>
        <authorList>
            <person name="Joergensen T.S."/>
            <person name="Alvarez Arevalo M."/>
            <person name="Sterndorff E.B."/>
            <person name="Faurdal D."/>
            <person name="Vuksanovic O."/>
            <person name="Mourched A.-S."/>
            <person name="Charusanti P."/>
            <person name="Shaw S."/>
            <person name="Blin K."/>
            <person name="Weber T."/>
        </authorList>
    </citation>
    <scope>NUCLEOTIDE SEQUENCE [LARGE SCALE GENOMIC DNA]</scope>
    <source>
        <strain evidence="4 5">NBC 01753</strain>
    </source>
</reference>
<dbReference type="SUPFAM" id="SSF53720">
    <property type="entry name" value="ALDH-like"/>
    <property type="match status" value="1"/>
</dbReference>
<evidence type="ECO:0000259" key="3">
    <source>
        <dbReference type="Pfam" id="PF00171"/>
    </source>
</evidence>
<feature type="domain" description="Aldehyde dehydrogenase" evidence="3">
    <location>
        <begin position="31"/>
        <end position="156"/>
    </location>
</feature>
<keyword evidence="5" id="KW-1185">Reference proteome</keyword>
<dbReference type="PANTHER" id="PTHR43866:SF4">
    <property type="entry name" value="MALONATE-SEMIALDEHYDE DEHYDROGENASE"/>
    <property type="match status" value="1"/>
</dbReference>
<dbReference type="InterPro" id="IPR016162">
    <property type="entry name" value="Ald_DH_N"/>
</dbReference>
<organism evidence="4 5">
    <name type="scientific">Streptomyces hirsutus</name>
    <dbReference type="NCBI Taxonomy" id="35620"/>
    <lineage>
        <taxon>Bacteria</taxon>
        <taxon>Bacillati</taxon>
        <taxon>Actinomycetota</taxon>
        <taxon>Actinomycetes</taxon>
        <taxon>Kitasatosporales</taxon>
        <taxon>Streptomycetaceae</taxon>
        <taxon>Streptomyces</taxon>
    </lineage>
</organism>
<evidence type="ECO:0000313" key="4">
    <source>
        <dbReference type="EMBL" id="WSD09736.1"/>
    </source>
</evidence>
<evidence type="ECO:0000313" key="5">
    <source>
        <dbReference type="Proteomes" id="UP001335325"/>
    </source>
</evidence>
<proteinExistence type="predicted"/>
<name>A0ABZ1GU74_9ACTN</name>
<evidence type="ECO:0000256" key="2">
    <source>
        <dbReference type="SAM" id="MobiDB-lite"/>
    </source>
</evidence>
<evidence type="ECO:0000256" key="1">
    <source>
        <dbReference type="ARBA" id="ARBA00023002"/>
    </source>
</evidence>
<dbReference type="InterPro" id="IPR016161">
    <property type="entry name" value="Ald_DH/histidinol_DH"/>
</dbReference>
<feature type="region of interest" description="Disordered" evidence="2">
    <location>
        <begin position="1"/>
        <end position="34"/>
    </location>
</feature>
<dbReference type="InterPro" id="IPR015590">
    <property type="entry name" value="Aldehyde_DH_dom"/>
</dbReference>
<dbReference type="EMBL" id="CP109134">
    <property type="protein sequence ID" value="WSD09736.1"/>
    <property type="molecule type" value="Genomic_DNA"/>
</dbReference>
<keyword evidence="1" id="KW-0560">Oxidoreductase</keyword>
<dbReference type="InterPro" id="IPR010061">
    <property type="entry name" value="MeMal-semiAld_DH"/>
</dbReference>
<accession>A0ABZ1GU74</accession>
<dbReference type="Proteomes" id="UP001335325">
    <property type="component" value="Chromosome"/>
</dbReference>
<dbReference type="Pfam" id="PF00171">
    <property type="entry name" value="Aldedh"/>
    <property type="match status" value="1"/>
</dbReference>
<dbReference type="Gene3D" id="3.40.605.10">
    <property type="entry name" value="Aldehyde Dehydrogenase, Chain A, domain 1"/>
    <property type="match status" value="1"/>
</dbReference>
<dbReference type="PANTHER" id="PTHR43866">
    <property type="entry name" value="MALONATE-SEMIALDEHYDE DEHYDROGENASE"/>
    <property type="match status" value="1"/>
</dbReference>